<gene>
    <name evidence="2" type="ORF">LACBIDRAFT_330671</name>
</gene>
<name>B0DM30_LACBS</name>
<protein>
    <submittedName>
        <fullName evidence="2">Predicted protein</fullName>
    </submittedName>
</protein>
<feature type="compositionally biased region" description="Basic and acidic residues" evidence="1">
    <location>
        <begin position="1122"/>
        <end position="1135"/>
    </location>
</feature>
<sequence length="1300" mass="141657">MSEPRKLRPQVTLPPSTTDADTGGNVIGKSAPTQATGLPTRSRARKITVPVVNTTVNDLPTPAPSCPSRAKKNNSKAVKKIPASESNPNVSVPMVDINRIIVLEDGNEPLVDTEPNQSLGLSMDAAPNFAINLGATQYNDPSQSTAPSADIKRMMNFASNSKPGVGEKDAASEREANSAVVKLTQMKSYCTYGVKQVVLNVADPDAMPTQDLISRGNRDPKKRPSDFENSPPAHHADSAGGRVLSGSIGFGLPLSVQATLIAASARVSLPAEGTFSIKSTFIPINDSSGVLPCSPISGPTQVVSRSHGLYTLRHRLDIPSLTFIDPMLRYRKPKTPDPASSDEDFDSTMPEDDRLPIPLASSLPHPVTVYFCHIGRVMGGRGYIGHRLRIWKATGAHPAHQYTRFTSWFNRVTQRWESLRQGYTTDPPPASNHLGEVEEWWEEATRVARRQAKCLAEGSVGCSEDDEAESGKSADSGDGPESGVRAEPGNGEEAESGNEIKPGHEAEADIESSLTPSDYSQSRKAKKLQLDHARKNRGLGHDVMDTEEEEADDEMIMQETPSGDDEGSGVEGASESPHVRPVASAKALGKKHSNPAPKAKRGPFSVCEMDQVKELADTIVEYCKNMGCTPESVLCKGGFNVSLSREPSWWDVWQMYLRHQSYNPEQTASRSWPTQASEMYKILMENLSEDELEDYRQNMLVELAEFKPEVDQQEFKMTKLALKQVQDLATALGRADLDMIGVIIPRDPVANQAATVITGNPLLQCVIKHSQVDIKKLLHHLTMLLWGMASNFIVPETVDISQLLGVDVANLDANVEGSSTVPQLPPMEPREHTKVTKSLAKKSKSSKGVASSSDPDLTQPMSAVPASYWNCRTAEGSRPMESSRDHSQRCVPYLMKFQIVDCAGPVIASALALWANFFTHCHDDRMILERWPCNEPIPGAKGWSITDISSNGINMIFTYMISKDETKELAPQIVSRSDDYMDLAEGRALVVLAHVRNCLPEVENAARQNDGGADCPPLLCARARSQMIKVNTLKVVKKKKTATTSTQVGRQKRKLREDSKPSGAGVQVEKPPTSDEDTQAGNSCAPVISPIHSPPAKHVCRQEKPGQGADLGSRPVRNNRGGPRDSGWESQEGQHPHSMTQGSGNECGLDKGLNSHGMSQQWRTHDDAGSNRPRGVIPWNDADVHNHNDYDADVNMYDEDGHNTFMDEYQATRITITNLHPSSRISNIMVTIHDSMHHLTLVEEAVASAPNIEDMVVRMTLMATMAKETKDLLGLALAGLDGGIQRLVMGSNSQGGFCGT</sequence>
<dbReference type="HOGENOM" id="CLU_261528_0_0_1"/>
<dbReference type="EMBL" id="DS547118">
    <property type="protein sequence ID" value="EDR04495.1"/>
    <property type="molecule type" value="Genomic_DNA"/>
</dbReference>
<feature type="region of interest" description="Disordered" evidence="1">
    <location>
        <begin position="817"/>
        <end position="861"/>
    </location>
</feature>
<evidence type="ECO:0000256" key="1">
    <source>
        <dbReference type="SAM" id="MobiDB-lite"/>
    </source>
</evidence>
<feature type="region of interest" description="Disordered" evidence="1">
    <location>
        <begin position="332"/>
        <end position="353"/>
    </location>
</feature>
<dbReference type="GeneID" id="6080623"/>
<feature type="compositionally biased region" description="Basic and acidic residues" evidence="1">
    <location>
        <begin position="216"/>
        <end position="226"/>
    </location>
</feature>
<dbReference type="Proteomes" id="UP000001194">
    <property type="component" value="Unassembled WGS sequence"/>
</dbReference>
<feature type="compositionally biased region" description="Acidic residues" evidence="1">
    <location>
        <begin position="340"/>
        <end position="350"/>
    </location>
</feature>
<reference evidence="2 3" key="1">
    <citation type="journal article" date="2008" name="Nature">
        <title>The genome of Laccaria bicolor provides insights into mycorrhizal symbiosis.</title>
        <authorList>
            <person name="Martin F."/>
            <person name="Aerts A."/>
            <person name="Ahren D."/>
            <person name="Brun A."/>
            <person name="Danchin E.G.J."/>
            <person name="Duchaussoy F."/>
            <person name="Gibon J."/>
            <person name="Kohler A."/>
            <person name="Lindquist E."/>
            <person name="Pereda V."/>
            <person name="Salamov A."/>
            <person name="Shapiro H.J."/>
            <person name="Wuyts J."/>
            <person name="Blaudez D."/>
            <person name="Buee M."/>
            <person name="Brokstein P."/>
            <person name="Canbaeck B."/>
            <person name="Cohen D."/>
            <person name="Courty P.E."/>
            <person name="Coutinho P.M."/>
            <person name="Delaruelle C."/>
            <person name="Detter J.C."/>
            <person name="Deveau A."/>
            <person name="DiFazio S."/>
            <person name="Duplessis S."/>
            <person name="Fraissinet-Tachet L."/>
            <person name="Lucic E."/>
            <person name="Frey-Klett P."/>
            <person name="Fourrey C."/>
            <person name="Feussner I."/>
            <person name="Gay G."/>
            <person name="Grimwood J."/>
            <person name="Hoegger P.J."/>
            <person name="Jain P."/>
            <person name="Kilaru S."/>
            <person name="Labbe J."/>
            <person name="Lin Y.C."/>
            <person name="Legue V."/>
            <person name="Le Tacon F."/>
            <person name="Marmeisse R."/>
            <person name="Melayah D."/>
            <person name="Montanini B."/>
            <person name="Muratet M."/>
            <person name="Nehls U."/>
            <person name="Niculita-Hirzel H."/>
            <person name="Oudot-Le Secq M.P."/>
            <person name="Peter M."/>
            <person name="Quesneville H."/>
            <person name="Rajashekar B."/>
            <person name="Reich M."/>
            <person name="Rouhier N."/>
            <person name="Schmutz J."/>
            <person name="Yin T."/>
            <person name="Chalot M."/>
            <person name="Henrissat B."/>
            <person name="Kuees U."/>
            <person name="Lucas S."/>
            <person name="Van de Peer Y."/>
            <person name="Podila G.K."/>
            <person name="Polle A."/>
            <person name="Pukkila P.J."/>
            <person name="Richardson P.M."/>
            <person name="Rouze P."/>
            <person name="Sanders I.R."/>
            <person name="Stajich J.E."/>
            <person name="Tunlid A."/>
            <person name="Tuskan G."/>
            <person name="Grigoriev I.V."/>
        </authorList>
    </citation>
    <scope>NUCLEOTIDE SEQUENCE [LARGE SCALE GENOMIC DNA]</scope>
    <source>
        <strain evidence="3">S238N-H82 / ATCC MYA-4686</strain>
    </source>
</reference>
<evidence type="ECO:0000313" key="2">
    <source>
        <dbReference type="EMBL" id="EDR04495.1"/>
    </source>
</evidence>
<feature type="compositionally biased region" description="Polar residues" evidence="1">
    <location>
        <begin position="512"/>
        <end position="522"/>
    </location>
</feature>
<accession>B0DM30</accession>
<dbReference type="InParanoid" id="B0DM30"/>
<evidence type="ECO:0000313" key="3">
    <source>
        <dbReference type="Proteomes" id="UP000001194"/>
    </source>
</evidence>
<proteinExistence type="predicted"/>
<organism evidence="3">
    <name type="scientific">Laccaria bicolor (strain S238N-H82 / ATCC MYA-4686)</name>
    <name type="common">Bicoloured deceiver</name>
    <name type="synonym">Laccaria laccata var. bicolor</name>
    <dbReference type="NCBI Taxonomy" id="486041"/>
    <lineage>
        <taxon>Eukaryota</taxon>
        <taxon>Fungi</taxon>
        <taxon>Dikarya</taxon>
        <taxon>Basidiomycota</taxon>
        <taxon>Agaricomycotina</taxon>
        <taxon>Agaricomycetes</taxon>
        <taxon>Agaricomycetidae</taxon>
        <taxon>Agaricales</taxon>
        <taxon>Agaricineae</taxon>
        <taxon>Hydnangiaceae</taxon>
        <taxon>Laccaria</taxon>
    </lineage>
</organism>
<feature type="compositionally biased region" description="Basic residues" evidence="1">
    <location>
        <begin position="588"/>
        <end position="601"/>
    </location>
</feature>
<feature type="region of interest" description="Disordered" evidence="1">
    <location>
        <begin position="1036"/>
        <end position="1184"/>
    </location>
</feature>
<feature type="region of interest" description="Disordered" evidence="1">
    <location>
        <begin position="457"/>
        <end position="602"/>
    </location>
</feature>
<dbReference type="KEGG" id="lbc:LACBIDRAFT_330671"/>
<feature type="compositionally biased region" description="Basic and acidic residues" evidence="1">
    <location>
        <begin position="528"/>
        <end position="544"/>
    </location>
</feature>
<feature type="region of interest" description="Disordered" evidence="1">
    <location>
        <begin position="1"/>
        <end position="42"/>
    </location>
</feature>
<dbReference type="RefSeq" id="XP_001885014.1">
    <property type="nucleotide sequence ID" value="XM_001884979.1"/>
</dbReference>
<feature type="compositionally biased region" description="Basic residues" evidence="1">
    <location>
        <begin position="69"/>
        <end position="79"/>
    </location>
</feature>
<feature type="compositionally biased region" description="Acidic residues" evidence="1">
    <location>
        <begin position="545"/>
        <end position="568"/>
    </location>
</feature>
<feature type="region of interest" description="Disordered" evidence="1">
    <location>
        <begin position="58"/>
        <end position="85"/>
    </location>
</feature>
<keyword evidence="3" id="KW-1185">Reference proteome</keyword>
<feature type="region of interest" description="Disordered" evidence="1">
    <location>
        <begin position="207"/>
        <end position="240"/>
    </location>
</feature>